<dbReference type="Proteomes" id="UP000823775">
    <property type="component" value="Unassembled WGS sequence"/>
</dbReference>
<evidence type="ECO:0000313" key="3">
    <source>
        <dbReference type="Proteomes" id="UP000823775"/>
    </source>
</evidence>
<proteinExistence type="predicted"/>
<dbReference type="EMBL" id="JACEIK010002184">
    <property type="protein sequence ID" value="MCD9559655.1"/>
    <property type="molecule type" value="Genomic_DNA"/>
</dbReference>
<evidence type="ECO:0000313" key="2">
    <source>
        <dbReference type="EMBL" id="MCD9559655.1"/>
    </source>
</evidence>
<reference evidence="2 3" key="1">
    <citation type="journal article" date="2021" name="BMC Genomics">
        <title>Datura genome reveals duplications of psychoactive alkaloid biosynthetic genes and high mutation rate following tissue culture.</title>
        <authorList>
            <person name="Rajewski A."/>
            <person name="Carter-House D."/>
            <person name="Stajich J."/>
            <person name="Litt A."/>
        </authorList>
    </citation>
    <scope>NUCLEOTIDE SEQUENCE [LARGE SCALE GENOMIC DNA]</scope>
    <source>
        <strain evidence="2">AR-01</strain>
    </source>
</reference>
<comment type="caution">
    <text evidence="2">The sequence shown here is derived from an EMBL/GenBank/DDBJ whole genome shotgun (WGS) entry which is preliminary data.</text>
</comment>
<feature type="region of interest" description="Disordered" evidence="1">
    <location>
        <begin position="50"/>
        <end position="70"/>
    </location>
</feature>
<keyword evidence="3" id="KW-1185">Reference proteome</keyword>
<organism evidence="2 3">
    <name type="scientific">Datura stramonium</name>
    <name type="common">Jimsonweed</name>
    <name type="synonym">Common thornapple</name>
    <dbReference type="NCBI Taxonomy" id="4076"/>
    <lineage>
        <taxon>Eukaryota</taxon>
        <taxon>Viridiplantae</taxon>
        <taxon>Streptophyta</taxon>
        <taxon>Embryophyta</taxon>
        <taxon>Tracheophyta</taxon>
        <taxon>Spermatophyta</taxon>
        <taxon>Magnoliopsida</taxon>
        <taxon>eudicotyledons</taxon>
        <taxon>Gunneridae</taxon>
        <taxon>Pentapetalae</taxon>
        <taxon>asterids</taxon>
        <taxon>lamiids</taxon>
        <taxon>Solanales</taxon>
        <taxon>Solanaceae</taxon>
        <taxon>Solanoideae</taxon>
        <taxon>Datureae</taxon>
        <taxon>Datura</taxon>
    </lineage>
</organism>
<gene>
    <name evidence="2" type="ORF">HAX54_017791</name>
</gene>
<sequence>FSGSTRAIDGTENVEPLNANNNALLNTLVNLEVDSLIGSTLAVKELRTSLQTSLQTSHHSERSKTQNDDVDDLNTVRVAEEDLTRIFLILESR</sequence>
<protein>
    <submittedName>
        <fullName evidence="2">Uncharacterized protein</fullName>
    </submittedName>
</protein>
<name>A0ABS8UNH6_DATST</name>
<feature type="non-terminal residue" evidence="2">
    <location>
        <position position="93"/>
    </location>
</feature>
<feature type="non-terminal residue" evidence="2">
    <location>
        <position position="1"/>
    </location>
</feature>
<feature type="compositionally biased region" description="Basic and acidic residues" evidence="1">
    <location>
        <begin position="58"/>
        <end position="67"/>
    </location>
</feature>
<accession>A0ABS8UNH6</accession>
<evidence type="ECO:0000256" key="1">
    <source>
        <dbReference type="SAM" id="MobiDB-lite"/>
    </source>
</evidence>